<dbReference type="GO" id="GO:0042777">
    <property type="term" value="P:proton motive force-driven plasma membrane ATP synthesis"/>
    <property type="evidence" value="ECO:0007669"/>
    <property type="project" value="UniProtKB-UniRule"/>
</dbReference>
<dbReference type="AlphaFoldDB" id="A0A9D1KRK6"/>
<dbReference type="HAMAP" id="MF_00815">
    <property type="entry name" value="ATP_synth_gamma_bact"/>
    <property type="match status" value="1"/>
</dbReference>
<comment type="caution">
    <text evidence="11">The sequence shown here is derived from an EMBL/GenBank/DDBJ whole genome shotgun (WGS) entry which is preliminary data.</text>
</comment>
<keyword evidence="6 10" id="KW-0406">Ion transport</keyword>
<dbReference type="PROSITE" id="PS00153">
    <property type="entry name" value="ATPASE_GAMMA"/>
    <property type="match status" value="1"/>
</dbReference>
<dbReference type="Gene3D" id="3.40.1380.10">
    <property type="match status" value="1"/>
</dbReference>
<dbReference type="CDD" id="cd12151">
    <property type="entry name" value="F1-ATPase_gamma"/>
    <property type="match status" value="1"/>
</dbReference>
<dbReference type="GO" id="GO:0005524">
    <property type="term" value="F:ATP binding"/>
    <property type="evidence" value="ECO:0007669"/>
    <property type="project" value="UniProtKB-UniRule"/>
</dbReference>
<comment type="function">
    <text evidence="1 10">Produces ATP from ADP in the presence of a proton gradient across the membrane. The gamma chain is believed to be important in regulating ATPase activity and the flow of protons through the CF(0) complex.</text>
</comment>
<dbReference type="Pfam" id="PF00231">
    <property type="entry name" value="ATP-synt"/>
    <property type="match status" value="1"/>
</dbReference>
<evidence type="ECO:0000256" key="4">
    <source>
        <dbReference type="ARBA" id="ARBA00022448"/>
    </source>
</evidence>
<evidence type="ECO:0000256" key="6">
    <source>
        <dbReference type="ARBA" id="ARBA00023065"/>
    </source>
</evidence>
<evidence type="ECO:0000256" key="7">
    <source>
        <dbReference type="ARBA" id="ARBA00023136"/>
    </source>
</evidence>
<evidence type="ECO:0000256" key="5">
    <source>
        <dbReference type="ARBA" id="ARBA00022781"/>
    </source>
</evidence>
<dbReference type="PANTHER" id="PTHR11693:SF22">
    <property type="entry name" value="ATP SYNTHASE SUBUNIT GAMMA, MITOCHONDRIAL"/>
    <property type="match status" value="1"/>
</dbReference>
<evidence type="ECO:0000256" key="2">
    <source>
        <dbReference type="ARBA" id="ARBA00004170"/>
    </source>
</evidence>
<dbReference type="InterPro" id="IPR035968">
    <property type="entry name" value="ATP_synth_F1_ATPase_gsu"/>
</dbReference>
<dbReference type="InterPro" id="IPR000131">
    <property type="entry name" value="ATP_synth_F1_gsu"/>
</dbReference>
<reference evidence="11" key="1">
    <citation type="submission" date="2020-10" db="EMBL/GenBank/DDBJ databases">
        <authorList>
            <person name="Gilroy R."/>
        </authorList>
    </citation>
    <scope>NUCLEOTIDE SEQUENCE</scope>
    <source>
        <strain evidence="11">ChiBcec7-5410</strain>
    </source>
</reference>
<dbReference type="GO" id="GO:0045259">
    <property type="term" value="C:proton-transporting ATP synthase complex"/>
    <property type="evidence" value="ECO:0007669"/>
    <property type="project" value="UniProtKB-KW"/>
</dbReference>
<dbReference type="GO" id="GO:0046933">
    <property type="term" value="F:proton-transporting ATP synthase activity, rotational mechanism"/>
    <property type="evidence" value="ECO:0007669"/>
    <property type="project" value="UniProtKB-UniRule"/>
</dbReference>
<dbReference type="Proteomes" id="UP000824160">
    <property type="component" value="Unassembled WGS sequence"/>
</dbReference>
<comment type="similarity">
    <text evidence="3 10">Belongs to the ATPase gamma chain family.</text>
</comment>
<evidence type="ECO:0000256" key="8">
    <source>
        <dbReference type="ARBA" id="ARBA00023196"/>
    </source>
</evidence>
<sequence length="284" mass="31189">MGASMKDIKSRIKSVESTMQITKAMELVSSSKLRRAKERAENARPFFNVLYKTVSDLASEMDGSETIYSHAPKGKPALYIVIAGDRGLAGGYNANIFRLAAEQPDFQGAKMIAIGRKAIEKYAHNPDVEMVAEYPGLAEQLKVSTVQQITRQVLRMWQNREIGRVRILFTQFVTALNQEASILDILPLSMHSAVNRASTAAIIYDPSPQTVFSSIIPQYMTGIIYGAITESYASEQGARRTAMEAATGNAEEMIQNLSLSYNRARQAAITQELTEIVSGANAAQ</sequence>
<comment type="subunit">
    <text evidence="10">F-type ATPases have 2 components, CF(1) - the catalytic core - and CF(0) - the membrane proton channel. CF(1) has five subunits: alpha(3), beta(3), gamma(1), delta(1), epsilon(1). CF(0) has three main subunits: a, b and c.</text>
</comment>
<evidence type="ECO:0000313" key="12">
    <source>
        <dbReference type="Proteomes" id="UP000824160"/>
    </source>
</evidence>
<dbReference type="Gene3D" id="1.10.287.80">
    <property type="entry name" value="ATP synthase, gamma subunit, helix hairpin domain"/>
    <property type="match status" value="1"/>
</dbReference>
<proteinExistence type="inferred from homology"/>
<keyword evidence="7 10" id="KW-0472">Membrane</keyword>
<name>A0A9D1KRK6_9FIRM</name>
<reference evidence="11" key="2">
    <citation type="journal article" date="2021" name="PeerJ">
        <title>Extensive microbial diversity within the chicken gut microbiome revealed by metagenomics and culture.</title>
        <authorList>
            <person name="Gilroy R."/>
            <person name="Ravi A."/>
            <person name="Getino M."/>
            <person name="Pursley I."/>
            <person name="Horton D.L."/>
            <person name="Alikhan N.F."/>
            <person name="Baker D."/>
            <person name="Gharbi K."/>
            <person name="Hall N."/>
            <person name="Watson M."/>
            <person name="Adriaenssens E.M."/>
            <person name="Foster-Nyarko E."/>
            <person name="Jarju S."/>
            <person name="Secka A."/>
            <person name="Antonio M."/>
            <person name="Oren A."/>
            <person name="Chaudhuri R.R."/>
            <person name="La Ragione R."/>
            <person name="Hildebrand F."/>
            <person name="Pallen M.J."/>
        </authorList>
    </citation>
    <scope>NUCLEOTIDE SEQUENCE</scope>
    <source>
        <strain evidence="11">ChiBcec7-5410</strain>
    </source>
</reference>
<evidence type="ECO:0000256" key="3">
    <source>
        <dbReference type="ARBA" id="ARBA00007681"/>
    </source>
</evidence>
<organism evidence="11 12">
    <name type="scientific">Candidatus Faecivivens stercoripullorum</name>
    <dbReference type="NCBI Taxonomy" id="2840805"/>
    <lineage>
        <taxon>Bacteria</taxon>
        <taxon>Bacillati</taxon>
        <taxon>Bacillota</taxon>
        <taxon>Clostridia</taxon>
        <taxon>Eubacteriales</taxon>
        <taxon>Oscillospiraceae</taxon>
        <taxon>Oscillospiraceae incertae sedis</taxon>
        <taxon>Candidatus Faecivivens</taxon>
    </lineage>
</organism>
<accession>A0A9D1KRK6</accession>
<dbReference type="NCBIfam" id="TIGR01146">
    <property type="entry name" value="ATPsyn_F1gamma"/>
    <property type="match status" value="1"/>
</dbReference>
<keyword evidence="9 10" id="KW-0066">ATP synthesis</keyword>
<dbReference type="InterPro" id="IPR023632">
    <property type="entry name" value="ATP_synth_F1_gsu_CS"/>
</dbReference>
<keyword evidence="10" id="KW-1003">Cell membrane</keyword>
<evidence type="ECO:0000256" key="10">
    <source>
        <dbReference type="HAMAP-Rule" id="MF_00815"/>
    </source>
</evidence>
<keyword evidence="5 10" id="KW-0375">Hydrogen ion transport</keyword>
<evidence type="ECO:0000256" key="1">
    <source>
        <dbReference type="ARBA" id="ARBA00003456"/>
    </source>
</evidence>
<protein>
    <recommendedName>
        <fullName evidence="10">ATP synthase gamma chain</fullName>
    </recommendedName>
    <alternativeName>
        <fullName evidence="10">ATP synthase F1 sector gamma subunit</fullName>
    </alternativeName>
    <alternativeName>
        <fullName evidence="10">F-ATPase gamma subunit</fullName>
    </alternativeName>
</protein>
<gene>
    <name evidence="10 11" type="primary">atpG</name>
    <name evidence="11" type="ORF">IAC43_04180</name>
</gene>
<dbReference type="PRINTS" id="PR00126">
    <property type="entry name" value="ATPASEGAMMA"/>
</dbReference>
<dbReference type="EMBL" id="DVLW01000112">
    <property type="protein sequence ID" value="HIT94359.1"/>
    <property type="molecule type" value="Genomic_DNA"/>
</dbReference>
<evidence type="ECO:0000256" key="9">
    <source>
        <dbReference type="ARBA" id="ARBA00023310"/>
    </source>
</evidence>
<keyword evidence="8 10" id="KW-0139">CF(1)</keyword>
<dbReference type="PANTHER" id="PTHR11693">
    <property type="entry name" value="ATP SYNTHASE GAMMA CHAIN"/>
    <property type="match status" value="1"/>
</dbReference>
<dbReference type="SUPFAM" id="SSF52943">
    <property type="entry name" value="ATP synthase (F1-ATPase), gamma subunit"/>
    <property type="match status" value="1"/>
</dbReference>
<comment type="subcellular location">
    <subcellularLocation>
        <location evidence="10">Cell membrane</location>
        <topology evidence="10">Peripheral membrane protein</topology>
    </subcellularLocation>
    <subcellularLocation>
        <location evidence="2">Membrane</location>
        <topology evidence="2">Peripheral membrane protein</topology>
    </subcellularLocation>
</comment>
<dbReference type="GO" id="GO:0005886">
    <property type="term" value="C:plasma membrane"/>
    <property type="evidence" value="ECO:0007669"/>
    <property type="project" value="UniProtKB-SubCell"/>
</dbReference>
<keyword evidence="4 10" id="KW-0813">Transport</keyword>
<evidence type="ECO:0000313" key="11">
    <source>
        <dbReference type="EMBL" id="HIT94359.1"/>
    </source>
</evidence>